<dbReference type="Pfam" id="PF00046">
    <property type="entry name" value="Homeodomain"/>
    <property type="match status" value="1"/>
</dbReference>
<dbReference type="CDD" id="cd00086">
    <property type="entry name" value="homeodomain"/>
    <property type="match status" value="1"/>
</dbReference>
<gene>
    <name evidence="13" type="ORF">CUMW_060430</name>
</gene>
<dbReference type="PROSITE" id="PS00027">
    <property type="entry name" value="HOMEOBOX_1"/>
    <property type="match status" value="1"/>
</dbReference>
<dbReference type="InterPro" id="IPR009057">
    <property type="entry name" value="Homeodomain-like_sf"/>
</dbReference>
<dbReference type="EMBL" id="BDQV01000014">
    <property type="protein sequence ID" value="GAY41559.1"/>
    <property type="molecule type" value="Genomic_DNA"/>
</dbReference>
<keyword evidence="5 10" id="KW-0804">Transcription</keyword>
<comment type="caution">
    <text evidence="13">The sequence shown here is derived from an EMBL/GenBank/DDBJ whole genome shotgun (WGS) entry which is preliminary data.</text>
</comment>
<keyword evidence="2 10" id="KW-0805">Transcription regulation</keyword>
<dbReference type="PRINTS" id="PR00031">
    <property type="entry name" value="HTHREPRESSR"/>
</dbReference>
<evidence type="ECO:0000256" key="9">
    <source>
        <dbReference type="RuleBase" id="RU000682"/>
    </source>
</evidence>
<evidence type="ECO:0000313" key="14">
    <source>
        <dbReference type="Proteomes" id="UP000236630"/>
    </source>
</evidence>
<dbReference type="GO" id="GO:0000976">
    <property type="term" value="F:transcription cis-regulatory region binding"/>
    <property type="evidence" value="ECO:0007669"/>
    <property type="project" value="UniProtKB-ARBA"/>
</dbReference>
<feature type="domain" description="Homeobox" evidence="12">
    <location>
        <begin position="78"/>
        <end position="138"/>
    </location>
</feature>
<keyword evidence="3 8" id="KW-0238">DNA-binding</keyword>
<evidence type="ECO:0000256" key="4">
    <source>
        <dbReference type="ARBA" id="ARBA00023155"/>
    </source>
</evidence>
<dbReference type="InterPro" id="IPR001356">
    <property type="entry name" value="HD"/>
</dbReference>
<feature type="compositionally biased region" description="Polar residues" evidence="11">
    <location>
        <begin position="197"/>
        <end position="208"/>
    </location>
</feature>
<dbReference type="PANTHER" id="PTHR24326:SF535">
    <property type="entry name" value="HOMEOBOX-LEUCINE ZIPPER PROTEIN"/>
    <property type="match status" value="1"/>
</dbReference>
<dbReference type="GO" id="GO:0005634">
    <property type="term" value="C:nucleus"/>
    <property type="evidence" value="ECO:0007669"/>
    <property type="project" value="UniProtKB-SubCell"/>
</dbReference>
<evidence type="ECO:0000256" key="1">
    <source>
        <dbReference type="ARBA" id="ARBA00004123"/>
    </source>
</evidence>
<dbReference type="InterPro" id="IPR003106">
    <property type="entry name" value="Leu_zip_homeo"/>
</dbReference>
<comment type="subcellular location">
    <subcellularLocation>
        <location evidence="1 8 9">Nucleus</location>
    </subcellularLocation>
</comment>
<dbReference type="SUPFAM" id="SSF46689">
    <property type="entry name" value="Homeodomain-like"/>
    <property type="match status" value="1"/>
</dbReference>
<dbReference type="SMART" id="SM00389">
    <property type="entry name" value="HOX"/>
    <property type="match status" value="1"/>
</dbReference>
<dbReference type="AlphaFoldDB" id="A0A2H5NMZ4"/>
<keyword evidence="6 8" id="KW-0539">Nucleus</keyword>
<dbReference type="PANTHER" id="PTHR24326">
    <property type="entry name" value="HOMEOBOX-LEUCINE ZIPPER PROTEIN"/>
    <property type="match status" value="1"/>
</dbReference>
<keyword evidence="14" id="KW-1185">Reference proteome</keyword>
<reference evidence="13 14" key="1">
    <citation type="journal article" date="2017" name="Front. Genet.">
        <title>Draft sequencing of the heterozygous diploid genome of Satsuma (Citrus unshiu Marc.) using a hybrid assembly approach.</title>
        <authorList>
            <person name="Shimizu T."/>
            <person name="Tanizawa Y."/>
            <person name="Mochizuki T."/>
            <person name="Nagasaki H."/>
            <person name="Yoshioka T."/>
            <person name="Toyoda A."/>
            <person name="Fujiyama A."/>
            <person name="Kaminuma E."/>
            <person name="Nakamura Y."/>
        </authorList>
    </citation>
    <scope>NUCLEOTIDE SEQUENCE [LARGE SCALE GENOMIC DNA]</scope>
    <source>
        <strain evidence="14">cv. Miyagawa wase</strain>
    </source>
</reference>
<name>A0A2H5NMZ4_CITUN</name>
<dbReference type="GO" id="GO:0000981">
    <property type="term" value="F:DNA-binding transcription factor activity, RNA polymerase II-specific"/>
    <property type="evidence" value="ECO:0007669"/>
    <property type="project" value="UniProtKB-UniRule"/>
</dbReference>
<evidence type="ECO:0000256" key="3">
    <source>
        <dbReference type="ARBA" id="ARBA00023125"/>
    </source>
</evidence>
<evidence type="ECO:0000256" key="6">
    <source>
        <dbReference type="ARBA" id="ARBA00023242"/>
    </source>
</evidence>
<dbReference type="FunFam" id="1.10.10.60:FF:000144">
    <property type="entry name" value="homeobox-leucine zipper protein ATHB-6-like"/>
    <property type="match status" value="1"/>
</dbReference>
<evidence type="ECO:0000313" key="13">
    <source>
        <dbReference type="EMBL" id="GAY41559.1"/>
    </source>
</evidence>
<dbReference type="Pfam" id="PF02183">
    <property type="entry name" value="HALZ"/>
    <property type="match status" value="1"/>
</dbReference>
<dbReference type="InterPro" id="IPR017970">
    <property type="entry name" value="Homeobox_CS"/>
</dbReference>
<feature type="region of interest" description="Disordered" evidence="11">
    <location>
        <begin position="184"/>
        <end position="208"/>
    </location>
</feature>
<evidence type="ECO:0000256" key="11">
    <source>
        <dbReference type="SAM" id="MobiDB-lite"/>
    </source>
</evidence>
<sequence>MDLDVELIKQSMKRFSSSDSFDALITVYKSAVFLFMGYETFDHFHEDKTSTKRKQIYGREFQAMMDCLEEEDCREEASQATEKKRRLTVVQVKALEKNFEVDNKLEPDRKVKLAEELGLQPRQIAVWFQNRRARLKSKELERDYGLLKANYDALRLDYNNLQQENEALTAELRELKAKLCQENEETSHAVEAEAPVSEQSKNHVSSENANAQLLTSPPSFSSLFTGSSSSSHPSMNWVQFSDSRTILSNVYQQPQLVKVEEQSLLFNPEDPCNIFSVDQAPTLQWYFTGH</sequence>
<evidence type="ECO:0000256" key="8">
    <source>
        <dbReference type="PROSITE-ProRule" id="PRU00108"/>
    </source>
</evidence>
<evidence type="ECO:0000256" key="5">
    <source>
        <dbReference type="ARBA" id="ARBA00023163"/>
    </source>
</evidence>
<organism evidence="13 14">
    <name type="scientific">Citrus unshiu</name>
    <name type="common">Satsuma mandarin</name>
    <name type="synonym">Citrus nobilis var. unshiu</name>
    <dbReference type="NCBI Taxonomy" id="55188"/>
    <lineage>
        <taxon>Eukaryota</taxon>
        <taxon>Viridiplantae</taxon>
        <taxon>Streptophyta</taxon>
        <taxon>Embryophyta</taxon>
        <taxon>Tracheophyta</taxon>
        <taxon>Spermatophyta</taxon>
        <taxon>Magnoliopsida</taxon>
        <taxon>eudicotyledons</taxon>
        <taxon>Gunneridae</taxon>
        <taxon>Pentapetalae</taxon>
        <taxon>rosids</taxon>
        <taxon>malvids</taxon>
        <taxon>Sapindales</taxon>
        <taxon>Rutaceae</taxon>
        <taxon>Aurantioideae</taxon>
        <taxon>Citrus</taxon>
    </lineage>
</organism>
<dbReference type="Gene3D" id="1.10.10.60">
    <property type="entry name" value="Homeodomain-like"/>
    <property type="match status" value="1"/>
</dbReference>
<evidence type="ECO:0000259" key="12">
    <source>
        <dbReference type="PROSITE" id="PS50071"/>
    </source>
</evidence>
<dbReference type="Proteomes" id="UP000236630">
    <property type="component" value="Unassembled WGS sequence"/>
</dbReference>
<dbReference type="InterPro" id="IPR045224">
    <property type="entry name" value="HDZip_class_I_plant"/>
</dbReference>
<comment type="similarity">
    <text evidence="7 10">Belongs to the HD-ZIP homeobox family. Class I subfamily.</text>
</comment>
<protein>
    <recommendedName>
        <fullName evidence="10">Homeobox-leucine zipper protein</fullName>
    </recommendedName>
    <alternativeName>
        <fullName evidence="10">HD-ZIP protein</fullName>
    </alternativeName>
    <alternativeName>
        <fullName evidence="10">Homeodomain transcription factor</fullName>
    </alternativeName>
</protein>
<proteinExistence type="inferred from homology"/>
<evidence type="ECO:0000256" key="7">
    <source>
        <dbReference type="ARBA" id="ARBA00025748"/>
    </source>
</evidence>
<dbReference type="InterPro" id="IPR000047">
    <property type="entry name" value="HTH_motif"/>
</dbReference>
<feature type="DNA-binding region" description="Homeobox" evidence="8">
    <location>
        <begin position="80"/>
        <end position="139"/>
    </location>
</feature>
<dbReference type="PROSITE" id="PS50071">
    <property type="entry name" value="HOMEOBOX_2"/>
    <property type="match status" value="1"/>
</dbReference>
<evidence type="ECO:0000256" key="2">
    <source>
        <dbReference type="ARBA" id="ARBA00023015"/>
    </source>
</evidence>
<comment type="function">
    <text evidence="10">Transcription factor.</text>
</comment>
<keyword evidence="4 8" id="KW-0371">Homeobox</keyword>
<evidence type="ECO:0000256" key="10">
    <source>
        <dbReference type="RuleBase" id="RU369038"/>
    </source>
</evidence>
<accession>A0A2H5NMZ4</accession>
<dbReference type="GO" id="GO:0045893">
    <property type="term" value="P:positive regulation of DNA-templated transcription"/>
    <property type="evidence" value="ECO:0007669"/>
    <property type="project" value="TreeGrafter"/>
</dbReference>